<feature type="compositionally biased region" description="Low complexity" evidence="10">
    <location>
        <begin position="45"/>
        <end position="56"/>
    </location>
</feature>
<evidence type="ECO:0000256" key="8">
    <source>
        <dbReference type="ARBA" id="ARBA00023136"/>
    </source>
</evidence>
<comment type="function">
    <text evidence="9">Vacuolar effluxer which mediate the efflux of amino acids resulting from autophagic degradation. The release of autophagic amino acids allows the maintenance of protein synthesis and viability during nitrogen starvation.</text>
</comment>
<comment type="caution">
    <text evidence="11">The sequence shown here is derived from an EMBL/GenBank/DDBJ whole genome shotgun (WGS) entry which is preliminary data.</text>
</comment>
<feature type="transmembrane region" description="Helical" evidence="9">
    <location>
        <begin position="466"/>
        <end position="488"/>
    </location>
</feature>
<feature type="compositionally biased region" description="Polar residues" evidence="10">
    <location>
        <begin position="1"/>
        <end position="36"/>
    </location>
</feature>
<sequence length="637" mass="70456">MTSTPVNNAQAPDCSYQPSPSPTESISTLSSPSQEMFSPVAFDDPQQPMIPSSQLPLQPPSRSPSPSPHPLSTATVLPPSPPPHQLESNSTNVVPLRKTEVWAWYLQNATYCAYGWVSAVLMVPVLIQDLAARNGVETLDHSRVCDTSVADYKCVMPVFGQHYLDPGTIALYISSFSALVSFVVSLSISPIADYGSYKKTFLWVFAVLGCITSIAFFAIQVPSMIWLTVILASLGWSCYNVSSVFSNAFLPIYARVHPTVLAMAEGLAKNDSVDAKTLGKEDVPSDNEDRNRKNLAIMRKAEEQVTNDLAAWCAGAANVGSMVVQLICIGISLGMNNSYLSLQIAIAFTGVWWLLWTLAVMPWLDARPGPPLPKGQNWIAFSWRKNFKTFKSMRKLPQITRFIFAWFILSDGVNTVTALLYVITYQELKFSHTKSLVMTVCISAGAFVGAYLFLWIRKLWALSTKFMVMLTLGLYALLTAYFVIPGYFTTSFGLQHEWEAWCAIAYLGLIISTFFGTCKVMMAELCPAGDENEWFSLFQLADKGSSWIGPFVTGAIQSATGDFRIGFWFPLALMAAGGAVLMMVDMDKGKDEAIRFKQEEEAEARFRASIPPITVTSARDSTYSYNNRDNDRDMVNF</sequence>
<evidence type="ECO:0000256" key="10">
    <source>
        <dbReference type="SAM" id="MobiDB-lite"/>
    </source>
</evidence>
<dbReference type="CDD" id="cd17483">
    <property type="entry name" value="MFS_Atg22_like"/>
    <property type="match status" value="1"/>
</dbReference>
<evidence type="ECO:0000256" key="2">
    <source>
        <dbReference type="ARBA" id="ARBA00006978"/>
    </source>
</evidence>
<keyword evidence="9" id="KW-0072">Autophagy</keyword>
<dbReference type="InterPro" id="IPR044738">
    <property type="entry name" value="Atg22"/>
</dbReference>
<keyword evidence="4 9" id="KW-0926">Vacuole</keyword>
<keyword evidence="8 9" id="KW-0472">Membrane</keyword>
<dbReference type="Proteomes" id="UP000696485">
    <property type="component" value="Unassembled WGS sequence"/>
</dbReference>
<comment type="similarity">
    <text evidence="2 9">Belongs to the ATG22 family.</text>
</comment>
<dbReference type="InterPro" id="IPR050495">
    <property type="entry name" value="ATG22/LtaA_families"/>
</dbReference>
<dbReference type="PANTHER" id="PTHR23519">
    <property type="entry name" value="AUTOPHAGY-RELATED PROTEIN 22"/>
    <property type="match status" value="1"/>
</dbReference>
<evidence type="ECO:0000256" key="6">
    <source>
        <dbReference type="ARBA" id="ARBA00022970"/>
    </source>
</evidence>
<keyword evidence="7 9" id="KW-1133">Transmembrane helix</keyword>
<dbReference type="EMBL" id="JAAAUY010000065">
    <property type="protein sequence ID" value="KAF9336284.1"/>
    <property type="molecule type" value="Genomic_DNA"/>
</dbReference>
<gene>
    <name evidence="11" type="primary">ATG22_5</name>
    <name evidence="11" type="ORF">BG006_009131</name>
</gene>
<dbReference type="GO" id="GO:0006914">
    <property type="term" value="P:autophagy"/>
    <property type="evidence" value="ECO:0007669"/>
    <property type="project" value="UniProtKB-KW"/>
</dbReference>
<dbReference type="GO" id="GO:0032974">
    <property type="term" value="P:amino acid transmembrane export from vacuole"/>
    <property type="evidence" value="ECO:0007669"/>
    <property type="project" value="InterPro"/>
</dbReference>
<protein>
    <recommendedName>
        <fullName evidence="9">Autophagy-related protein</fullName>
    </recommendedName>
</protein>
<comment type="caution">
    <text evidence="9">Lacks conserved residue(s) required for the propagation of feature annotation.</text>
</comment>
<feature type="transmembrane region" description="Helical" evidence="9">
    <location>
        <begin position="402"/>
        <end position="423"/>
    </location>
</feature>
<dbReference type="Pfam" id="PF11700">
    <property type="entry name" value="ATG22"/>
    <property type="match status" value="1"/>
</dbReference>
<evidence type="ECO:0000256" key="1">
    <source>
        <dbReference type="ARBA" id="ARBA00004127"/>
    </source>
</evidence>
<feature type="transmembrane region" description="Helical" evidence="9">
    <location>
        <begin position="339"/>
        <end position="364"/>
    </location>
</feature>
<proteinExistence type="inferred from homology"/>
<accession>A0A9P5SRL7</accession>
<evidence type="ECO:0000256" key="4">
    <source>
        <dbReference type="ARBA" id="ARBA00022554"/>
    </source>
</evidence>
<evidence type="ECO:0000313" key="11">
    <source>
        <dbReference type="EMBL" id="KAF9336284.1"/>
    </source>
</evidence>
<dbReference type="InterPro" id="IPR036259">
    <property type="entry name" value="MFS_trans_sf"/>
</dbReference>
<keyword evidence="3 9" id="KW-0813">Transport</keyword>
<feature type="transmembrane region" description="Helical" evidence="9">
    <location>
        <begin position="435"/>
        <end position="454"/>
    </location>
</feature>
<keyword evidence="6 9" id="KW-0029">Amino-acid transport</keyword>
<dbReference type="SUPFAM" id="SSF103473">
    <property type="entry name" value="MFS general substrate transporter"/>
    <property type="match status" value="2"/>
</dbReference>
<feature type="transmembrane region" description="Helical" evidence="9">
    <location>
        <begin position="169"/>
        <end position="188"/>
    </location>
</feature>
<evidence type="ECO:0000256" key="5">
    <source>
        <dbReference type="ARBA" id="ARBA00022692"/>
    </source>
</evidence>
<dbReference type="GO" id="GO:0012505">
    <property type="term" value="C:endomembrane system"/>
    <property type="evidence" value="ECO:0007669"/>
    <property type="project" value="UniProtKB-SubCell"/>
</dbReference>
<evidence type="ECO:0000256" key="9">
    <source>
        <dbReference type="RuleBase" id="RU363073"/>
    </source>
</evidence>
<reference evidence="11" key="1">
    <citation type="journal article" date="2020" name="Fungal Divers.">
        <title>Resolving the Mortierellaceae phylogeny through synthesis of multi-gene phylogenetics and phylogenomics.</title>
        <authorList>
            <person name="Vandepol N."/>
            <person name="Liber J."/>
            <person name="Desiro A."/>
            <person name="Na H."/>
            <person name="Kennedy M."/>
            <person name="Barry K."/>
            <person name="Grigoriev I.V."/>
            <person name="Miller A.N."/>
            <person name="O'Donnell K."/>
            <person name="Stajich J.E."/>
            <person name="Bonito G."/>
        </authorList>
    </citation>
    <scope>NUCLEOTIDE SEQUENCE</scope>
    <source>
        <strain evidence="11">NVP1</strain>
    </source>
</reference>
<dbReference type="GO" id="GO:0005774">
    <property type="term" value="C:vacuolar membrane"/>
    <property type="evidence" value="ECO:0007669"/>
    <property type="project" value="UniProtKB-SubCell"/>
</dbReference>
<comment type="subcellular location">
    <subcellularLocation>
        <location evidence="1">Endomembrane system</location>
        <topology evidence="1">Multi-pass membrane protein</topology>
    </subcellularLocation>
    <subcellularLocation>
        <location evidence="9">Vacuole membrane</location>
        <topology evidence="9">Multi-pass membrane protein</topology>
    </subcellularLocation>
</comment>
<keyword evidence="5 9" id="KW-0812">Transmembrane</keyword>
<organism evidence="11 12">
    <name type="scientific">Podila minutissima</name>
    <dbReference type="NCBI Taxonomy" id="64525"/>
    <lineage>
        <taxon>Eukaryota</taxon>
        <taxon>Fungi</taxon>
        <taxon>Fungi incertae sedis</taxon>
        <taxon>Mucoromycota</taxon>
        <taxon>Mortierellomycotina</taxon>
        <taxon>Mortierellomycetes</taxon>
        <taxon>Mortierellales</taxon>
        <taxon>Mortierellaceae</taxon>
        <taxon>Podila</taxon>
    </lineage>
</organism>
<evidence type="ECO:0000256" key="7">
    <source>
        <dbReference type="ARBA" id="ARBA00022989"/>
    </source>
</evidence>
<feature type="compositionally biased region" description="Pro residues" evidence="10">
    <location>
        <begin position="57"/>
        <end position="69"/>
    </location>
</feature>
<dbReference type="PANTHER" id="PTHR23519:SF1">
    <property type="entry name" value="AUTOPHAGY-RELATED PROTEIN 22"/>
    <property type="match status" value="1"/>
</dbReference>
<dbReference type="AlphaFoldDB" id="A0A9P5SRL7"/>
<dbReference type="InterPro" id="IPR024671">
    <property type="entry name" value="Atg22-like"/>
</dbReference>
<evidence type="ECO:0000256" key="3">
    <source>
        <dbReference type="ARBA" id="ARBA00022448"/>
    </source>
</evidence>
<feature type="transmembrane region" description="Helical" evidence="9">
    <location>
        <begin position="565"/>
        <end position="584"/>
    </location>
</feature>
<name>A0A9P5SRL7_9FUNG</name>
<dbReference type="Gene3D" id="1.20.1250.20">
    <property type="entry name" value="MFS general substrate transporter like domains"/>
    <property type="match status" value="1"/>
</dbReference>
<keyword evidence="12" id="KW-1185">Reference proteome</keyword>
<feature type="transmembrane region" description="Helical" evidence="9">
    <location>
        <begin position="309"/>
        <end position="333"/>
    </location>
</feature>
<feature type="region of interest" description="Disordered" evidence="10">
    <location>
        <begin position="1"/>
        <end position="91"/>
    </location>
</feature>
<evidence type="ECO:0000313" key="12">
    <source>
        <dbReference type="Proteomes" id="UP000696485"/>
    </source>
</evidence>
<feature type="transmembrane region" description="Helical" evidence="9">
    <location>
        <begin position="200"/>
        <end position="219"/>
    </location>
</feature>
<feature type="transmembrane region" description="Helical" evidence="9">
    <location>
        <begin position="225"/>
        <end position="245"/>
    </location>
</feature>